<gene>
    <name evidence="2" type="ORF">METZ01_LOCUS357691</name>
</gene>
<dbReference type="SUPFAM" id="SSF51735">
    <property type="entry name" value="NAD(P)-binding Rossmann-fold domains"/>
    <property type="match status" value="1"/>
</dbReference>
<dbReference type="Pfam" id="PF16363">
    <property type="entry name" value="GDP_Man_Dehyd"/>
    <property type="match status" value="1"/>
</dbReference>
<protein>
    <recommendedName>
        <fullName evidence="1">NAD(P)-binding domain-containing protein</fullName>
    </recommendedName>
</protein>
<proteinExistence type="predicted"/>
<dbReference type="EMBL" id="UINC01126387">
    <property type="protein sequence ID" value="SVD04837.1"/>
    <property type="molecule type" value="Genomic_DNA"/>
</dbReference>
<evidence type="ECO:0000313" key="2">
    <source>
        <dbReference type="EMBL" id="SVD04837.1"/>
    </source>
</evidence>
<organism evidence="2">
    <name type="scientific">marine metagenome</name>
    <dbReference type="NCBI Taxonomy" id="408172"/>
    <lineage>
        <taxon>unclassified sequences</taxon>
        <taxon>metagenomes</taxon>
        <taxon>ecological metagenomes</taxon>
    </lineage>
</organism>
<sequence length="195" mass="22872">PNSPYAASKASVDHILRSYSETYGMPLIIVNCCNNYGPYQFPEKFIPTTIINILKKKSAPIYGSGKNVREWIHVYDYCSALEKIMKKGKIGHNYNVGTGHRIANINLSRIVYFKMKKLFPNFKFNKKIFKKITDRPGHDFRYAINSNKIRNKLNWKPKINFKDGIEDTINWYISNMRWLKYCSKKYKGQRLGLND</sequence>
<evidence type="ECO:0000259" key="1">
    <source>
        <dbReference type="Pfam" id="PF16363"/>
    </source>
</evidence>
<name>A0A382S6L4_9ZZZZ</name>
<dbReference type="InterPro" id="IPR016040">
    <property type="entry name" value="NAD(P)-bd_dom"/>
</dbReference>
<dbReference type="Gene3D" id="3.40.50.720">
    <property type="entry name" value="NAD(P)-binding Rossmann-like Domain"/>
    <property type="match status" value="1"/>
</dbReference>
<feature type="domain" description="NAD(P)-binding" evidence="1">
    <location>
        <begin position="1"/>
        <end position="168"/>
    </location>
</feature>
<reference evidence="2" key="1">
    <citation type="submission" date="2018-05" db="EMBL/GenBank/DDBJ databases">
        <authorList>
            <person name="Lanie J.A."/>
            <person name="Ng W.-L."/>
            <person name="Kazmierczak K.M."/>
            <person name="Andrzejewski T.M."/>
            <person name="Davidsen T.M."/>
            <person name="Wayne K.J."/>
            <person name="Tettelin H."/>
            <person name="Glass J.I."/>
            <person name="Rusch D."/>
            <person name="Podicherti R."/>
            <person name="Tsui H.-C.T."/>
            <person name="Winkler M.E."/>
        </authorList>
    </citation>
    <scope>NUCLEOTIDE SEQUENCE</scope>
</reference>
<accession>A0A382S6L4</accession>
<dbReference type="PANTHER" id="PTHR43000">
    <property type="entry name" value="DTDP-D-GLUCOSE 4,6-DEHYDRATASE-RELATED"/>
    <property type="match status" value="1"/>
</dbReference>
<feature type="non-terminal residue" evidence="2">
    <location>
        <position position="1"/>
    </location>
</feature>
<dbReference type="InterPro" id="IPR036291">
    <property type="entry name" value="NAD(P)-bd_dom_sf"/>
</dbReference>
<dbReference type="Gene3D" id="3.90.25.10">
    <property type="entry name" value="UDP-galactose 4-epimerase, domain 1"/>
    <property type="match status" value="1"/>
</dbReference>
<dbReference type="AlphaFoldDB" id="A0A382S6L4"/>